<keyword evidence="3" id="KW-1185">Reference proteome</keyword>
<dbReference type="Proteomes" id="UP000191160">
    <property type="component" value="Unassembled WGS sequence"/>
</dbReference>
<feature type="region of interest" description="Disordered" evidence="1">
    <location>
        <begin position="1"/>
        <end position="24"/>
    </location>
</feature>
<evidence type="ECO:0000313" key="2">
    <source>
        <dbReference type="EMBL" id="OOV83481.1"/>
    </source>
</evidence>
<reference evidence="2 3" key="1">
    <citation type="submission" date="2017-02" db="EMBL/GenBank/DDBJ databases">
        <title>Acinetobacter sp. ANC 4945, whole genome shotgun sequencing project.</title>
        <authorList>
            <person name="Radolfova-Krizova L."/>
            <person name="Al Atrouni A."/>
            <person name="Nemec A."/>
        </authorList>
    </citation>
    <scope>NUCLEOTIDE SEQUENCE [LARGE SCALE GENOMIC DNA]</scope>
    <source>
        <strain evidence="2 3">ANC 4945</strain>
    </source>
</reference>
<evidence type="ECO:0000313" key="3">
    <source>
        <dbReference type="Proteomes" id="UP000191160"/>
    </source>
</evidence>
<sequence>MSSSTEGLQFPISASNQKPSTSKTGREIIAEALAAVDHQSSVRAKQEKNWRKKYPEYFKALVEQGIQSSEAAINIAEQGLNKAHHVFEFYRDQEKHTLKDAVALTAHPLHTVKLKGESDAAPEWYVPYHGQKLQGEALLAQIQKWQDAGIIEASHADALREAIAHPEWFDLSDRTMVLFGAASEAGPLTWLAKWKANIVAIDLNNERVWDRILSTVQAGNATLYAPSLDAVHEDTPIQELKHKLGANLLTHIPEIAQWLAQSEHQLDLAAIAYLDGEKHVRVAMAMDSIMTYVSQQKADTSLMFMCTPTDVYAVPEEIVTAAQAKFQNRASAQKLLTQSIAKVTGQHFFKQNNEQTTTADNGKSYGIADCLVVEQGPNYALAKRIQQWRATVARQNGQRVSINIAPSTTTRSVTKNPLLKAAFNGASLFDVESFQPETTNALMAALWIHDLRNPQSVANPETALDHPLELMMHGANHGGLWRVAYLARTALPFAALYGFAEEKLPVKKVLGLFKKA</sequence>
<gene>
    <name evidence="2" type="ORF">B1202_07500</name>
</gene>
<dbReference type="AlphaFoldDB" id="A0A1T1H0X8"/>
<accession>A0A1T1H0X8</accession>
<dbReference type="RefSeq" id="WP_078189950.1">
    <property type="nucleotide sequence ID" value="NZ_JAMCOZ010000007.1"/>
</dbReference>
<feature type="compositionally biased region" description="Polar residues" evidence="1">
    <location>
        <begin position="1"/>
        <end position="23"/>
    </location>
</feature>
<evidence type="ECO:0000256" key="1">
    <source>
        <dbReference type="SAM" id="MobiDB-lite"/>
    </source>
</evidence>
<protein>
    <submittedName>
        <fullName evidence="2">Uncharacterized protein</fullName>
    </submittedName>
</protein>
<organism evidence="2 3">
    <name type="scientific">Acinetobacter amyesii</name>
    <dbReference type="NCBI Taxonomy" id="2942470"/>
    <lineage>
        <taxon>Bacteria</taxon>
        <taxon>Pseudomonadati</taxon>
        <taxon>Pseudomonadota</taxon>
        <taxon>Gammaproteobacteria</taxon>
        <taxon>Moraxellales</taxon>
        <taxon>Moraxellaceae</taxon>
        <taxon>Acinetobacter</taxon>
    </lineage>
</organism>
<name>A0A1T1H0X8_9GAMM</name>
<comment type="caution">
    <text evidence="2">The sequence shown here is derived from an EMBL/GenBank/DDBJ whole genome shotgun (WGS) entry which is preliminary data.</text>
</comment>
<proteinExistence type="predicted"/>
<dbReference type="EMBL" id="MVKX01000004">
    <property type="protein sequence ID" value="OOV83481.1"/>
    <property type="molecule type" value="Genomic_DNA"/>
</dbReference>